<comment type="caution">
    <text evidence="1">The sequence shown here is derived from an EMBL/GenBank/DDBJ whole genome shotgun (WGS) entry which is preliminary data.</text>
</comment>
<evidence type="ECO:0000313" key="2">
    <source>
        <dbReference type="Proteomes" id="UP001267878"/>
    </source>
</evidence>
<evidence type="ECO:0000313" key="1">
    <source>
        <dbReference type="EMBL" id="MDR7099833.1"/>
    </source>
</evidence>
<gene>
    <name evidence="1" type="ORF">J2X04_002214</name>
</gene>
<protein>
    <submittedName>
        <fullName evidence="1">Uncharacterized protein</fullName>
    </submittedName>
</protein>
<proteinExistence type="predicted"/>
<keyword evidence="2" id="KW-1185">Reference proteome</keyword>
<dbReference type="EMBL" id="JAVDVW010000002">
    <property type="protein sequence ID" value="MDR7099833.1"/>
    <property type="molecule type" value="Genomic_DNA"/>
</dbReference>
<organism evidence="1 2">
    <name type="scientific">Agrilutibacter niabensis</name>
    <dbReference type="NCBI Taxonomy" id="380628"/>
    <lineage>
        <taxon>Bacteria</taxon>
        <taxon>Pseudomonadati</taxon>
        <taxon>Pseudomonadota</taxon>
        <taxon>Gammaproteobacteria</taxon>
        <taxon>Lysobacterales</taxon>
        <taxon>Lysobacteraceae</taxon>
        <taxon>Agrilutibacter</taxon>
    </lineage>
</organism>
<dbReference type="Proteomes" id="UP001267878">
    <property type="component" value="Unassembled WGS sequence"/>
</dbReference>
<reference evidence="1 2" key="1">
    <citation type="submission" date="2023-07" db="EMBL/GenBank/DDBJ databases">
        <title>Sorghum-associated microbial communities from plants grown in Nebraska, USA.</title>
        <authorList>
            <person name="Schachtman D."/>
        </authorList>
    </citation>
    <scope>NUCLEOTIDE SEQUENCE [LARGE SCALE GENOMIC DNA]</scope>
    <source>
        <strain evidence="1 2">BE187</strain>
    </source>
</reference>
<name>A0ABU1VRI2_9GAMM</name>
<dbReference type="RefSeq" id="WP_310054275.1">
    <property type="nucleotide sequence ID" value="NZ_JAVDVW010000002.1"/>
</dbReference>
<sequence>MNRGAVVDFKPAAGTIAVQVSFGIGRRTVHEVSPFPQDPALDRLIAGPRRKRMISTSHRRKKTVDLVWGQV</sequence>
<accession>A0ABU1VRI2</accession>